<name>A0A803LPQ8_CHEQI</name>
<protein>
    <recommendedName>
        <fullName evidence="2">PB1-like domain-containing protein</fullName>
    </recommendedName>
</protein>
<feature type="domain" description="PB1-like" evidence="2">
    <location>
        <begin position="8"/>
        <end position="81"/>
    </location>
</feature>
<dbReference type="AlphaFoldDB" id="A0A803LPQ8"/>
<dbReference type="Gramene" id="AUR62016937-RA">
    <property type="protein sequence ID" value="AUR62016937-RA:cds"/>
    <property type="gene ID" value="AUR62016937"/>
</dbReference>
<evidence type="ECO:0000256" key="1">
    <source>
        <dbReference type="SAM" id="MobiDB-lite"/>
    </source>
</evidence>
<reference evidence="3" key="2">
    <citation type="submission" date="2021-03" db="UniProtKB">
        <authorList>
            <consortium name="EnsemblPlants"/>
        </authorList>
    </citation>
    <scope>IDENTIFICATION</scope>
</reference>
<dbReference type="EnsemblPlants" id="AUR62016937-RA">
    <property type="protein sequence ID" value="AUR62016937-RA:cds"/>
    <property type="gene ID" value="AUR62016937"/>
</dbReference>
<evidence type="ECO:0000313" key="4">
    <source>
        <dbReference type="Proteomes" id="UP000596660"/>
    </source>
</evidence>
<feature type="region of interest" description="Disordered" evidence="1">
    <location>
        <begin position="118"/>
        <end position="137"/>
    </location>
</feature>
<organism evidence="3 4">
    <name type="scientific">Chenopodium quinoa</name>
    <name type="common">Quinoa</name>
    <dbReference type="NCBI Taxonomy" id="63459"/>
    <lineage>
        <taxon>Eukaryota</taxon>
        <taxon>Viridiplantae</taxon>
        <taxon>Streptophyta</taxon>
        <taxon>Embryophyta</taxon>
        <taxon>Tracheophyta</taxon>
        <taxon>Spermatophyta</taxon>
        <taxon>Magnoliopsida</taxon>
        <taxon>eudicotyledons</taxon>
        <taxon>Gunneridae</taxon>
        <taxon>Pentapetalae</taxon>
        <taxon>Caryophyllales</taxon>
        <taxon>Chenopodiaceae</taxon>
        <taxon>Chenopodioideae</taxon>
        <taxon>Atripliceae</taxon>
        <taxon>Chenopodium</taxon>
    </lineage>
</organism>
<proteinExistence type="predicted"/>
<keyword evidence="4" id="KW-1185">Reference proteome</keyword>
<accession>A0A803LPQ8</accession>
<feature type="compositionally biased region" description="Acidic residues" evidence="1">
    <location>
        <begin position="123"/>
        <end position="137"/>
    </location>
</feature>
<sequence>MDDLRPCLVVHHGGVWVDGEEMYYRGGRINVFDDIPHTVDSSYVKQLIDSLGYTDIVKLHFLDPRKTMQDGISKGTNEDDVEFVSSRDKLTQEKKDELEFEDKLVMLQRIADSKGKEMNMFGDDWEGLSDEDSPSDS</sequence>
<reference evidence="3" key="1">
    <citation type="journal article" date="2017" name="Nature">
        <title>The genome of Chenopodium quinoa.</title>
        <authorList>
            <person name="Jarvis D.E."/>
            <person name="Ho Y.S."/>
            <person name="Lightfoot D.J."/>
            <person name="Schmoeckel S.M."/>
            <person name="Li B."/>
            <person name="Borm T.J.A."/>
            <person name="Ohyanagi H."/>
            <person name="Mineta K."/>
            <person name="Michell C.T."/>
            <person name="Saber N."/>
            <person name="Kharbatia N.M."/>
            <person name="Rupper R.R."/>
            <person name="Sharp A.R."/>
            <person name="Dally N."/>
            <person name="Boughton B.A."/>
            <person name="Woo Y.H."/>
            <person name="Gao G."/>
            <person name="Schijlen E.G.W.M."/>
            <person name="Guo X."/>
            <person name="Momin A.A."/>
            <person name="Negrao S."/>
            <person name="Al-Babili S."/>
            <person name="Gehring C."/>
            <person name="Roessner U."/>
            <person name="Jung C."/>
            <person name="Murphy K."/>
            <person name="Arold S.T."/>
            <person name="Gojobori T."/>
            <person name="van der Linden C.G."/>
            <person name="van Loo E.N."/>
            <person name="Jellen E.N."/>
            <person name="Maughan P.J."/>
            <person name="Tester M."/>
        </authorList>
    </citation>
    <scope>NUCLEOTIDE SEQUENCE [LARGE SCALE GENOMIC DNA]</scope>
    <source>
        <strain evidence="3">cv. PI 614886</strain>
    </source>
</reference>
<dbReference type="InterPro" id="IPR058594">
    <property type="entry name" value="PB1-like_dom_pln"/>
</dbReference>
<evidence type="ECO:0000313" key="3">
    <source>
        <dbReference type="EnsemblPlants" id="AUR62016937-RA:cds"/>
    </source>
</evidence>
<dbReference type="Proteomes" id="UP000596660">
    <property type="component" value="Unplaced"/>
</dbReference>
<evidence type="ECO:0000259" key="2">
    <source>
        <dbReference type="Pfam" id="PF26130"/>
    </source>
</evidence>
<dbReference type="Pfam" id="PF26130">
    <property type="entry name" value="PB1-like"/>
    <property type="match status" value="1"/>
</dbReference>